<dbReference type="AlphaFoldDB" id="A0AAX4K1B9"/>
<gene>
    <name evidence="3" type="ORF">L201_005474</name>
</gene>
<dbReference type="Proteomes" id="UP001355207">
    <property type="component" value="Chromosome 7"/>
</dbReference>
<evidence type="ECO:0000313" key="3">
    <source>
        <dbReference type="EMBL" id="WWC90538.1"/>
    </source>
</evidence>
<proteinExistence type="predicted"/>
<evidence type="ECO:0000256" key="2">
    <source>
        <dbReference type="SAM" id="SignalP"/>
    </source>
</evidence>
<evidence type="ECO:0000256" key="1">
    <source>
        <dbReference type="SAM" id="MobiDB-lite"/>
    </source>
</evidence>
<feature type="signal peptide" evidence="2">
    <location>
        <begin position="1"/>
        <end position="18"/>
    </location>
</feature>
<protein>
    <submittedName>
        <fullName evidence="3">Uncharacterized protein</fullName>
    </submittedName>
</protein>
<dbReference type="EMBL" id="CP144104">
    <property type="protein sequence ID" value="WWC90538.1"/>
    <property type="molecule type" value="Genomic_DNA"/>
</dbReference>
<feature type="region of interest" description="Disordered" evidence="1">
    <location>
        <begin position="156"/>
        <end position="176"/>
    </location>
</feature>
<reference evidence="3 4" key="1">
    <citation type="submission" date="2024-01" db="EMBL/GenBank/DDBJ databases">
        <title>Comparative genomics of Cryptococcus and Kwoniella reveals pathogenesis evolution and contrasting modes of karyotype evolution via chromosome fusion or intercentromeric recombination.</title>
        <authorList>
            <person name="Coelho M.A."/>
            <person name="David-Palma M."/>
            <person name="Shea T."/>
            <person name="Bowers K."/>
            <person name="McGinley-Smith S."/>
            <person name="Mohammad A.W."/>
            <person name="Gnirke A."/>
            <person name="Yurkov A.M."/>
            <person name="Nowrousian M."/>
            <person name="Sun S."/>
            <person name="Cuomo C.A."/>
            <person name="Heitman J."/>
        </authorList>
    </citation>
    <scope>NUCLEOTIDE SEQUENCE [LARGE SCALE GENOMIC DNA]</scope>
    <source>
        <strain evidence="3 4">CBS 6074</strain>
    </source>
</reference>
<name>A0AAX4K1B9_9TREE</name>
<evidence type="ECO:0000313" key="4">
    <source>
        <dbReference type="Proteomes" id="UP001355207"/>
    </source>
</evidence>
<organism evidence="3 4">
    <name type="scientific">Kwoniella dendrophila CBS 6074</name>
    <dbReference type="NCBI Taxonomy" id="1295534"/>
    <lineage>
        <taxon>Eukaryota</taxon>
        <taxon>Fungi</taxon>
        <taxon>Dikarya</taxon>
        <taxon>Basidiomycota</taxon>
        <taxon>Agaricomycotina</taxon>
        <taxon>Tremellomycetes</taxon>
        <taxon>Tremellales</taxon>
        <taxon>Cryptococcaceae</taxon>
        <taxon>Kwoniella</taxon>
    </lineage>
</organism>
<feature type="chain" id="PRO_5043556489" evidence="2">
    <location>
        <begin position="19"/>
        <end position="176"/>
    </location>
</feature>
<dbReference type="GeneID" id="91096144"/>
<keyword evidence="2" id="KW-0732">Signal</keyword>
<keyword evidence="4" id="KW-1185">Reference proteome</keyword>
<sequence length="176" mass="20245">MLFIQSLSILALLGVSSALPLFDDIGDGKLQFKIKFKDDAGYQVADKDFKTSGEIIKGKSEVKFNWDEDNLGKDEAKSYFKFYAYNDKDDKDPSDIFDCTLSGEHKQGHLDRTTDDYTLQGKYNWLDSKFKHEEARLTCEMKTSSDWAYNPTIDTNNMTYDKSGFNDDKDYTEEPI</sequence>
<dbReference type="RefSeq" id="XP_066077301.1">
    <property type="nucleotide sequence ID" value="XM_066221204.1"/>
</dbReference>
<accession>A0AAX4K1B9</accession>